<organism evidence="2 3">
    <name type="scientific">Parathielavia hyrcaniae</name>
    <dbReference type="NCBI Taxonomy" id="113614"/>
    <lineage>
        <taxon>Eukaryota</taxon>
        <taxon>Fungi</taxon>
        <taxon>Dikarya</taxon>
        <taxon>Ascomycota</taxon>
        <taxon>Pezizomycotina</taxon>
        <taxon>Sordariomycetes</taxon>
        <taxon>Sordariomycetidae</taxon>
        <taxon>Sordariales</taxon>
        <taxon>Chaetomiaceae</taxon>
        <taxon>Parathielavia</taxon>
    </lineage>
</organism>
<dbReference type="AlphaFoldDB" id="A0AAN6Q7M0"/>
<keyword evidence="1" id="KW-0732">Signal</keyword>
<feature type="signal peptide" evidence="1">
    <location>
        <begin position="1"/>
        <end position="16"/>
    </location>
</feature>
<comment type="caution">
    <text evidence="2">The sequence shown here is derived from an EMBL/GenBank/DDBJ whole genome shotgun (WGS) entry which is preliminary data.</text>
</comment>
<name>A0AAN6Q7M0_9PEZI</name>
<evidence type="ECO:0000313" key="2">
    <source>
        <dbReference type="EMBL" id="KAK4104391.1"/>
    </source>
</evidence>
<keyword evidence="3" id="KW-1185">Reference proteome</keyword>
<reference evidence="2" key="1">
    <citation type="journal article" date="2023" name="Mol. Phylogenet. Evol.">
        <title>Genome-scale phylogeny and comparative genomics of the fungal order Sordariales.</title>
        <authorList>
            <person name="Hensen N."/>
            <person name="Bonometti L."/>
            <person name="Westerberg I."/>
            <person name="Brannstrom I.O."/>
            <person name="Guillou S."/>
            <person name="Cros-Aarteil S."/>
            <person name="Calhoun S."/>
            <person name="Haridas S."/>
            <person name="Kuo A."/>
            <person name="Mondo S."/>
            <person name="Pangilinan J."/>
            <person name="Riley R."/>
            <person name="LaButti K."/>
            <person name="Andreopoulos B."/>
            <person name="Lipzen A."/>
            <person name="Chen C."/>
            <person name="Yan M."/>
            <person name="Daum C."/>
            <person name="Ng V."/>
            <person name="Clum A."/>
            <person name="Steindorff A."/>
            <person name="Ohm R.A."/>
            <person name="Martin F."/>
            <person name="Silar P."/>
            <person name="Natvig D.O."/>
            <person name="Lalanne C."/>
            <person name="Gautier V."/>
            <person name="Ament-Velasquez S.L."/>
            <person name="Kruys A."/>
            <person name="Hutchinson M.I."/>
            <person name="Powell A.J."/>
            <person name="Barry K."/>
            <person name="Miller A.N."/>
            <person name="Grigoriev I.V."/>
            <person name="Debuchy R."/>
            <person name="Gladieux P."/>
            <person name="Hiltunen Thoren M."/>
            <person name="Johannesson H."/>
        </authorList>
    </citation>
    <scope>NUCLEOTIDE SEQUENCE</scope>
    <source>
        <strain evidence="2">CBS 757.83</strain>
    </source>
</reference>
<dbReference type="EMBL" id="MU863626">
    <property type="protein sequence ID" value="KAK4104391.1"/>
    <property type="molecule type" value="Genomic_DNA"/>
</dbReference>
<feature type="chain" id="PRO_5042992296" description="Secreted protein" evidence="1">
    <location>
        <begin position="17"/>
        <end position="84"/>
    </location>
</feature>
<evidence type="ECO:0008006" key="4">
    <source>
        <dbReference type="Google" id="ProtNLM"/>
    </source>
</evidence>
<proteinExistence type="predicted"/>
<evidence type="ECO:0000256" key="1">
    <source>
        <dbReference type="SAM" id="SignalP"/>
    </source>
</evidence>
<protein>
    <recommendedName>
        <fullName evidence="4">Secreted protein</fullName>
    </recommendedName>
</protein>
<accession>A0AAN6Q7M0</accession>
<reference evidence="2" key="2">
    <citation type="submission" date="2023-05" db="EMBL/GenBank/DDBJ databases">
        <authorList>
            <consortium name="Lawrence Berkeley National Laboratory"/>
            <person name="Steindorff A."/>
            <person name="Hensen N."/>
            <person name="Bonometti L."/>
            <person name="Westerberg I."/>
            <person name="Brannstrom I.O."/>
            <person name="Guillou S."/>
            <person name="Cros-Aarteil S."/>
            <person name="Calhoun S."/>
            <person name="Haridas S."/>
            <person name="Kuo A."/>
            <person name="Mondo S."/>
            <person name="Pangilinan J."/>
            <person name="Riley R."/>
            <person name="Labutti K."/>
            <person name="Andreopoulos B."/>
            <person name="Lipzen A."/>
            <person name="Chen C."/>
            <person name="Yanf M."/>
            <person name="Daum C."/>
            <person name="Ng V."/>
            <person name="Clum A."/>
            <person name="Ohm R."/>
            <person name="Martin F."/>
            <person name="Silar P."/>
            <person name="Natvig D."/>
            <person name="Lalanne C."/>
            <person name="Gautier V."/>
            <person name="Ament-Velasquez S.L."/>
            <person name="Kruys A."/>
            <person name="Hutchinson M.I."/>
            <person name="Powell A.J."/>
            <person name="Barry K."/>
            <person name="Miller A.N."/>
            <person name="Grigoriev I.V."/>
            <person name="Debuchy R."/>
            <person name="Gladieux P."/>
            <person name="Thoren M.H."/>
            <person name="Johannesson H."/>
        </authorList>
    </citation>
    <scope>NUCLEOTIDE SEQUENCE</scope>
    <source>
        <strain evidence="2">CBS 757.83</strain>
    </source>
</reference>
<dbReference type="Proteomes" id="UP001305647">
    <property type="component" value="Unassembled WGS sequence"/>
</dbReference>
<gene>
    <name evidence="2" type="ORF">N658DRAFT_176299</name>
</gene>
<sequence>MILLALVEGLWCGCQSQRLLEVPLRPSRPSGAVACRRIRIQQVLGLGLWVPPPAELVRWQLGMYRTIRASIQPREEIGEKQDCK</sequence>
<evidence type="ECO:0000313" key="3">
    <source>
        <dbReference type="Proteomes" id="UP001305647"/>
    </source>
</evidence>